<evidence type="ECO:0000256" key="2">
    <source>
        <dbReference type="ARBA" id="ARBA00022679"/>
    </source>
</evidence>
<dbReference type="SUPFAM" id="SSF81822">
    <property type="entry name" value="RuBisCo LSMT C-terminal, substrate-binding domain"/>
    <property type="match status" value="1"/>
</dbReference>
<dbReference type="InParanoid" id="D8T7W7"/>
<dbReference type="SUPFAM" id="SSF82199">
    <property type="entry name" value="SET domain"/>
    <property type="match status" value="1"/>
</dbReference>
<dbReference type="AlphaFoldDB" id="D8T7W7"/>
<dbReference type="InterPro" id="IPR050600">
    <property type="entry name" value="SETD3_SETD6_MTase"/>
</dbReference>
<organism evidence="6">
    <name type="scientific">Selaginella moellendorffii</name>
    <name type="common">Spikemoss</name>
    <dbReference type="NCBI Taxonomy" id="88036"/>
    <lineage>
        <taxon>Eukaryota</taxon>
        <taxon>Viridiplantae</taxon>
        <taxon>Streptophyta</taxon>
        <taxon>Embryophyta</taxon>
        <taxon>Tracheophyta</taxon>
        <taxon>Lycopodiopsida</taxon>
        <taxon>Selaginellales</taxon>
        <taxon>Selaginellaceae</taxon>
        <taxon>Selaginella</taxon>
    </lineage>
</organism>
<keyword evidence="2" id="KW-0808">Transferase</keyword>
<reference evidence="5 6" key="1">
    <citation type="journal article" date="2011" name="Science">
        <title>The Selaginella genome identifies genetic changes associated with the evolution of vascular plants.</title>
        <authorList>
            <person name="Banks J.A."/>
            <person name="Nishiyama T."/>
            <person name="Hasebe M."/>
            <person name="Bowman J.L."/>
            <person name="Gribskov M."/>
            <person name="dePamphilis C."/>
            <person name="Albert V.A."/>
            <person name="Aono N."/>
            <person name="Aoyama T."/>
            <person name="Ambrose B.A."/>
            <person name="Ashton N.W."/>
            <person name="Axtell M.J."/>
            <person name="Barker E."/>
            <person name="Barker M.S."/>
            <person name="Bennetzen J.L."/>
            <person name="Bonawitz N.D."/>
            <person name="Chapple C."/>
            <person name="Cheng C."/>
            <person name="Correa L.G."/>
            <person name="Dacre M."/>
            <person name="DeBarry J."/>
            <person name="Dreyer I."/>
            <person name="Elias M."/>
            <person name="Engstrom E.M."/>
            <person name="Estelle M."/>
            <person name="Feng L."/>
            <person name="Finet C."/>
            <person name="Floyd S.K."/>
            <person name="Frommer W.B."/>
            <person name="Fujita T."/>
            <person name="Gramzow L."/>
            <person name="Gutensohn M."/>
            <person name="Harholt J."/>
            <person name="Hattori M."/>
            <person name="Heyl A."/>
            <person name="Hirai T."/>
            <person name="Hiwatashi Y."/>
            <person name="Ishikawa M."/>
            <person name="Iwata M."/>
            <person name="Karol K.G."/>
            <person name="Koehler B."/>
            <person name="Kolukisaoglu U."/>
            <person name="Kubo M."/>
            <person name="Kurata T."/>
            <person name="Lalonde S."/>
            <person name="Li K."/>
            <person name="Li Y."/>
            <person name="Litt A."/>
            <person name="Lyons E."/>
            <person name="Manning G."/>
            <person name="Maruyama T."/>
            <person name="Michael T.P."/>
            <person name="Mikami K."/>
            <person name="Miyazaki S."/>
            <person name="Morinaga S."/>
            <person name="Murata T."/>
            <person name="Mueller-Roeber B."/>
            <person name="Nelson D.R."/>
            <person name="Obara M."/>
            <person name="Oguri Y."/>
            <person name="Olmstead R.G."/>
            <person name="Onodera N."/>
            <person name="Petersen B.L."/>
            <person name="Pils B."/>
            <person name="Prigge M."/>
            <person name="Rensing S.A."/>
            <person name="Riano-Pachon D.M."/>
            <person name="Roberts A.W."/>
            <person name="Sato Y."/>
            <person name="Scheller H.V."/>
            <person name="Schulz B."/>
            <person name="Schulz C."/>
            <person name="Shakirov E.V."/>
            <person name="Shibagaki N."/>
            <person name="Shinohara N."/>
            <person name="Shippen D.E."/>
            <person name="Soerensen I."/>
            <person name="Sotooka R."/>
            <person name="Sugimoto N."/>
            <person name="Sugita M."/>
            <person name="Sumikawa N."/>
            <person name="Tanurdzic M."/>
            <person name="Theissen G."/>
            <person name="Ulvskov P."/>
            <person name="Wakazuki S."/>
            <person name="Weng J.K."/>
            <person name="Willats W.W."/>
            <person name="Wipf D."/>
            <person name="Wolf P.G."/>
            <person name="Yang L."/>
            <person name="Zimmer A.D."/>
            <person name="Zhu Q."/>
            <person name="Mitros T."/>
            <person name="Hellsten U."/>
            <person name="Loque D."/>
            <person name="Otillar R."/>
            <person name="Salamov A."/>
            <person name="Schmutz J."/>
            <person name="Shapiro H."/>
            <person name="Lindquist E."/>
            <person name="Lucas S."/>
            <person name="Rokhsar D."/>
            <person name="Grigoriev I.V."/>
        </authorList>
    </citation>
    <scope>NUCLEOTIDE SEQUENCE [LARGE SCALE GENOMIC DNA]</scope>
</reference>
<dbReference type="OrthoDB" id="441812at2759"/>
<keyword evidence="3" id="KW-0949">S-adenosyl-L-methionine</keyword>
<dbReference type="Proteomes" id="UP000001514">
    <property type="component" value="Unassembled WGS sequence"/>
</dbReference>
<dbReference type="Gene3D" id="3.90.1410.10">
    <property type="entry name" value="set domain protein methyltransferase, domain 1"/>
    <property type="match status" value="1"/>
</dbReference>
<dbReference type="InterPro" id="IPR036464">
    <property type="entry name" value="Rubisco_LSMT_subst-bd_sf"/>
</dbReference>
<evidence type="ECO:0000259" key="4">
    <source>
        <dbReference type="PROSITE" id="PS50280"/>
    </source>
</evidence>
<gene>
    <name evidence="5" type="ORF">SELMODRAFT_236359</name>
</gene>
<dbReference type="KEGG" id="smo:SELMODRAFT_236359"/>
<dbReference type="InterPro" id="IPR015353">
    <property type="entry name" value="Rubisco_LSMT_subst-bd"/>
</dbReference>
<dbReference type="OMA" id="QTMHIPW"/>
<dbReference type="Gene3D" id="3.90.1420.10">
    <property type="entry name" value="Rubisco LSMT, substrate-binding domain"/>
    <property type="match status" value="1"/>
</dbReference>
<evidence type="ECO:0000313" key="5">
    <source>
        <dbReference type="EMBL" id="EFJ07227.1"/>
    </source>
</evidence>
<dbReference type="InterPro" id="IPR046341">
    <property type="entry name" value="SET_dom_sf"/>
</dbReference>
<dbReference type="eggNOG" id="KOG1337">
    <property type="taxonomic scope" value="Eukaryota"/>
</dbReference>
<name>D8T7W7_SELML</name>
<dbReference type="HOGENOM" id="CLU_570338_0_0_1"/>
<dbReference type="PANTHER" id="PTHR13271:SF91">
    <property type="entry name" value="PROTEIN SET DOMAIN GROUP 40"/>
    <property type="match status" value="1"/>
</dbReference>
<feature type="domain" description="SET" evidence="4">
    <location>
        <begin position="27"/>
        <end position="258"/>
    </location>
</feature>
<keyword evidence="6" id="KW-1185">Reference proteome</keyword>
<accession>D8T7W7</accession>
<protein>
    <recommendedName>
        <fullName evidence="4">SET domain-containing protein</fullName>
    </recommendedName>
</protein>
<dbReference type="PROSITE" id="PS50280">
    <property type="entry name" value="SET"/>
    <property type="match status" value="1"/>
</dbReference>
<dbReference type="EMBL" id="GL377687">
    <property type="protein sequence ID" value="EFJ07227.1"/>
    <property type="molecule type" value="Genomic_DNA"/>
</dbReference>
<sequence>MEARELLECAATFGISDSSQGSSQFGDTLEIAVFPDQGGRGLGVARNVEQGEMILRVPFAALIGVHCAREDPEFGKVLVDFAHLSSVQILTAYLLSEVAKSCSSRWFSYLRHNPQVHHSLPHFSAMEAEELQVEDAISMAKSSLEDTQRQWRETSSLLSRLRLPRKFTTFKAWLWAAATISSRTLHVPWDDAGVLCPIGDLFNYDAPIERTMSSRNEDDELEFTNRLTDGGYETSISSYCFYARRSYKKGQQALICYGQYTNLELLEHYGFLLPDNPCDVIYIPLPSPEEFGLKSTGDKSERQHNLAAYCIEASGKPSFSLLQQLRLRAVPASLRKSHGYMASQGLPISRESDQLVFLWLQKKCQKLLEKLPTTIEQDERALEQLEKSTSSGSCGVERHKLAIKWRLGYKTILQRCLTYSKGESLGFE</sequence>
<dbReference type="Gramene" id="EFJ07227">
    <property type="protein sequence ID" value="EFJ07227"/>
    <property type="gene ID" value="SELMODRAFT_236359"/>
</dbReference>
<keyword evidence="1" id="KW-0489">Methyltransferase</keyword>
<dbReference type="Pfam" id="PF09273">
    <property type="entry name" value="Rubis-subs-bind"/>
    <property type="match status" value="1"/>
</dbReference>
<proteinExistence type="predicted"/>
<dbReference type="GO" id="GO:0032259">
    <property type="term" value="P:methylation"/>
    <property type="evidence" value="ECO:0007669"/>
    <property type="project" value="UniProtKB-KW"/>
</dbReference>
<dbReference type="GO" id="GO:0016279">
    <property type="term" value="F:protein-lysine N-methyltransferase activity"/>
    <property type="evidence" value="ECO:0000318"/>
    <property type="project" value="GO_Central"/>
</dbReference>
<dbReference type="CDD" id="cd10527">
    <property type="entry name" value="SET_LSMT"/>
    <property type="match status" value="1"/>
</dbReference>
<dbReference type="InterPro" id="IPR001214">
    <property type="entry name" value="SET_dom"/>
</dbReference>
<dbReference type="PANTHER" id="PTHR13271">
    <property type="entry name" value="UNCHARACTERIZED PUTATIVE METHYLTRANSFERASE"/>
    <property type="match status" value="1"/>
</dbReference>
<dbReference type="FunCoup" id="D8T7W7">
    <property type="interactions" value="475"/>
</dbReference>
<evidence type="ECO:0000256" key="3">
    <source>
        <dbReference type="ARBA" id="ARBA00022691"/>
    </source>
</evidence>
<evidence type="ECO:0000313" key="6">
    <source>
        <dbReference type="Proteomes" id="UP000001514"/>
    </source>
</evidence>
<evidence type="ECO:0000256" key="1">
    <source>
        <dbReference type="ARBA" id="ARBA00022603"/>
    </source>
</evidence>